<feature type="region of interest" description="Disordered" evidence="1">
    <location>
        <begin position="270"/>
        <end position="296"/>
    </location>
</feature>
<sequence length="342" mass="37587">MTSPPCDSSITCVDLNTSLNPQTNDPPVNTSAENFAQIGLSEPGLLSTSGPSQPLNSATEVFPEKGPLETSYDYLFEGDLPIEKGTSSNILAHSDQFIIQSLTQMALGGERSPSSERTLSRYPSSVPKSLVLSSTPKWDGTLGVLNLQRNVENKADVSDDDQPLIWKVKKLAVHSHQKESVDQVRPPVTRSSSRRPMENALKDNQQKMTQRRKLKRKMIVEENVPVQPENVLDPEKGEKNPKDILLSTVNSRRRPGNSLAEDVPTKIVPSIRTKRNPLSTDRPSKGPGTSSVSKEVERLTALLSQRDAEIANLKVAQTEGPGPMQALRQENEELKAKVNELT</sequence>
<protein>
    <submittedName>
        <fullName evidence="2">Uncharacterized protein</fullName>
    </submittedName>
</protein>
<name>A0ABS8RNJ5_DATST</name>
<proteinExistence type="predicted"/>
<dbReference type="Proteomes" id="UP000823775">
    <property type="component" value="Unassembled WGS sequence"/>
</dbReference>
<accession>A0ABS8RNJ5</accession>
<organism evidence="2 3">
    <name type="scientific">Datura stramonium</name>
    <name type="common">Jimsonweed</name>
    <name type="synonym">Common thornapple</name>
    <dbReference type="NCBI Taxonomy" id="4076"/>
    <lineage>
        <taxon>Eukaryota</taxon>
        <taxon>Viridiplantae</taxon>
        <taxon>Streptophyta</taxon>
        <taxon>Embryophyta</taxon>
        <taxon>Tracheophyta</taxon>
        <taxon>Spermatophyta</taxon>
        <taxon>Magnoliopsida</taxon>
        <taxon>eudicotyledons</taxon>
        <taxon>Gunneridae</taxon>
        <taxon>Pentapetalae</taxon>
        <taxon>asterids</taxon>
        <taxon>lamiids</taxon>
        <taxon>Solanales</taxon>
        <taxon>Solanaceae</taxon>
        <taxon>Solanoideae</taxon>
        <taxon>Datureae</taxon>
        <taxon>Datura</taxon>
    </lineage>
</organism>
<feature type="region of interest" description="Disordered" evidence="1">
    <location>
        <begin position="177"/>
        <end position="199"/>
    </location>
</feature>
<evidence type="ECO:0000313" key="2">
    <source>
        <dbReference type="EMBL" id="MCD7448322.1"/>
    </source>
</evidence>
<reference evidence="2 3" key="1">
    <citation type="journal article" date="2021" name="BMC Genomics">
        <title>Datura genome reveals duplications of psychoactive alkaloid biosynthetic genes and high mutation rate following tissue culture.</title>
        <authorList>
            <person name="Rajewski A."/>
            <person name="Carter-House D."/>
            <person name="Stajich J."/>
            <person name="Litt A."/>
        </authorList>
    </citation>
    <scope>NUCLEOTIDE SEQUENCE [LARGE SCALE GENOMIC DNA]</scope>
    <source>
        <strain evidence="2">AR-01</strain>
    </source>
</reference>
<evidence type="ECO:0000313" key="3">
    <source>
        <dbReference type="Proteomes" id="UP000823775"/>
    </source>
</evidence>
<dbReference type="EMBL" id="JACEIK010000058">
    <property type="protein sequence ID" value="MCD7448322.1"/>
    <property type="molecule type" value="Genomic_DNA"/>
</dbReference>
<gene>
    <name evidence="2" type="ORF">HAX54_040763</name>
</gene>
<comment type="caution">
    <text evidence="2">The sequence shown here is derived from an EMBL/GenBank/DDBJ whole genome shotgun (WGS) entry which is preliminary data.</text>
</comment>
<evidence type="ECO:0000256" key="1">
    <source>
        <dbReference type="SAM" id="MobiDB-lite"/>
    </source>
</evidence>
<feature type="compositionally biased region" description="Polar residues" evidence="1">
    <location>
        <begin position="276"/>
        <end position="293"/>
    </location>
</feature>
<keyword evidence="3" id="KW-1185">Reference proteome</keyword>